<organism evidence="1 3">
    <name type="scientific">Suillus fuscotomentosus</name>
    <dbReference type="NCBI Taxonomy" id="1912939"/>
    <lineage>
        <taxon>Eukaryota</taxon>
        <taxon>Fungi</taxon>
        <taxon>Dikarya</taxon>
        <taxon>Basidiomycota</taxon>
        <taxon>Agaricomycotina</taxon>
        <taxon>Agaricomycetes</taxon>
        <taxon>Agaricomycetidae</taxon>
        <taxon>Boletales</taxon>
        <taxon>Suillineae</taxon>
        <taxon>Suillaceae</taxon>
        <taxon>Suillus</taxon>
    </lineage>
</organism>
<dbReference type="Proteomes" id="UP001195769">
    <property type="component" value="Unassembled WGS sequence"/>
</dbReference>
<proteinExistence type="predicted"/>
<dbReference type="RefSeq" id="XP_041224043.1">
    <property type="nucleotide sequence ID" value="XM_041375324.1"/>
</dbReference>
<evidence type="ECO:0000313" key="2">
    <source>
        <dbReference type="EMBL" id="KAG1898467.1"/>
    </source>
</evidence>
<reference evidence="1" key="1">
    <citation type="journal article" date="2020" name="New Phytol.">
        <title>Comparative genomics reveals dynamic genome evolution in host specialist ectomycorrhizal fungi.</title>
        <authorList>
            <person name="Lofgren L.A."/>
            <person name="Nguyen N.H."/>
            <person name="Vilgalys R."/>
            <person name="Ruytinx J."/>
            <person name="Liao H.L."/>
            <person name="Branco S."/>
            <person name="Kuo A."/>
            <person name="LaButti K."/>
            <person name="Lipzen A."/>
            <person name="Andreopoulos W."/>
            <person name="Pangilinan J."/>
            <person name="Riley R."/>
            <person name="Hundley H."/>
            <person name="Na H."/>
            <person name="Barry K."/>
            <person name="Grigoriev I.V."/>
            <person name="Stajich J.E."/>
            <person name="Kennedy P.G."/>
        </authorList>
    </citation>
    <scope>NUCLEOTIDE SEQUENCE</scope>
    <source>
        <strain evidence="1">FC203</strain>
    </source>
</reference>
<accession>A0AAD4HJH9</accession>
<dbReference type="AlphaFoldDB" id="A0AAD4HJH9"/>
<feature type="non-terminal residue" evidence="1">
    <location>
        <position position="119"/>
    </location>
</feature>
<comment type="caution">
    <text evidence="1">The sequence shown here is derived from an EMBL/GenBank/DDBJ whole genome shotgun (WGS) entry which is preliminary data.</text>
</comment>
<keyword evidence="3" id="KW-1185">Reference proteome</keyword>
<evidence type="ECO:0000313" key="1">
    <source>
        <dbReference type="EMBL" id="KAG1898466.1"/>
    </source>
</evidence>
<dbReference type="GeneID" id="64669622"/>
<evidence type="ECO:0000313" key="3">
    <source>
        <dbReference type="Proteomes" id="UP001195769"/>
    </source>
</evidence>
<protein>
    <submittedName>
        <fullName evidence="1">Uncharacterized protein</fullName>
    </submittedName>
</protein>
<gene>
    <name evidence="2" type="ORF">F5891DRAFT_955406</name>
    <name evidence="1" type="ORF">F5891DRAFT_955418</name>
</gene>
<name>A0AAD4HJH9_9AGAM</name>
<dbReference type="EMBL" id="JABBWK010000039">
    <property type="protein sequence ID" value="KAG1898466.1"/>
    <property type="molecule type" value="Genomic_DNA"/>
</dbReference>
<sequence>HGGELVQFGWNAGPRHARVFGLVNNLTNKKKLSMTTRQQKDSHALGILALSWNLLIASLPAEVSTSCIEAIGEAGLPAMTVKGNDLDFGYTLDLPGGPLCFSTAEWAPSEAYMSQNYES</sequence>
<dbReference type="EMBL" id="JABBWK010000039">
    <property type="protein sequence ID" value="KAG1898467.1"/>
    <property type="molecule type" value="Genomic_DNA"/>
</dbReference>